<reference evidence="5 6" key="2">
    <citation type="journal article" date="2020" name="Microbiol. Resour. Announc.">
        <title>Antarctic desert soil bacteria exhibit high novel natural product potential, evaluated through long-read genome sequencing and comparative genomics.</title>
        <authorList>
            <person name="Benaud N."/>
            <person name="Edwards R.J."/>
            <person name="Amos T.G."/>
            <person name="D'Agostino P.M."/>
            <person name="Gutierrez-Chavez C."/>
            <person name="Montgomery K."/>
            <person name="Nicetic I."/>
            <person name="Ferrari B.C."/>
        </authorList>
    </citation>
    <scope>NUCLEOTIDE SEQUENCE [LARGE SCALE GENOMIC DNA]</scope>
    <source>
        <strain evidence="5 6">SPB151</strain>
    </source>
</reference>
<evidence type="ECO:0000313" key="6">
    <source>
        <dbReference type="Proteomes" id="UP000515563"/>
    </source>
</evidence>
<dbReference type="Gene3D" id="1.10.10.10">
    <property type="entry name" value="Winged helix-like DNA-binding domain superfamily/Winged helix DNA-binding domain"/>
    <property type="match status" value="1"/>
</dbReference>
<evidence type="ECO:0000256" key="3">
    <source>
        <dbReference type="ARBA" id="ARBA00023163"/>
    </source>
</evidence>
<accession>A0A7G6X209</accession>
<name>A0A7G6X209_9ACTN</name>
<evidence type="ECO:0000256" key="2">
    <source>
        <dbReference type="ARBA" id="ARBA00023125"/>
    </source>
</evidence>
<dbReference type="InterPro" id="IPR002577">
    <property type="entry name" value="HTH_HxlR"/>
</dbReference>
<protein>
    <submittedName>
        <fullName evidence="5">Transcriptional regulator</fullName>
    </submittedName>
</protein>
<dbReference type="GO" id="GO:0003677">
    <property type="term" value="F:DNA binding"/>
    <property type="evidence" value="ECO:0007669"/>
    <property type="project" value="UniProtKB-KW"/>
</dbReference>
<dbReference type="EMBL" id="CP043661">
    <property type="protein sequence ID" value="QNE20274.1"/>
    <property type="molecule type" value="Genomic_DNA"/>
</dbReference>
<organism evidence="5 6">
    <name type="scientific">Kribbella qitaiheensis</name>
    <dbReference type="NCBI Taxonomy" id="1544730"/>
    <lineage>
        <taxon>Bacteria</taxon>
        <taxon>Bacillati</taxon>
        <taxon>Actinomycetota</taxon>
        <taxon>Actinomycetes</taxon>
        <taxon>Propionibacteriales</taxon>
        <taxon>Kribbellaceae</taxon>
        <taxon>Kribbella</taxon>
    </lineage>
</organism>
<dbReference type="Proteomes" id="UP000515563">
    <property type="component" value="Chromosome"/>
</dbReference>
<dbReference type="PANTHER" id="PTHR33204">
    <property type="entry name" value="TRANSCRIPTIONAL REGULATOR, MARR FAMILY"/>
    <property type="match status" value="1"/>
</dbReference>
<keyword evidence="1" id="KW-0805">Transcription regulation</keyword>
<keyword evidence="6" id="KW-1185">Reference proteome</keyword>
<dbReference type="PANTHER" id="PTHR33204:SF18">
    <property type="entry name" value="TRANSCRIPTIONAL REGULATORY PROTEIN"/>
    <property type="match status" value="1"/>
</dbReference>
<dbReference type="RefSeq" id="WP_185442381.1">
    <property type="nucleotide sequence ID" value="NZ_CP043661.1"/>
</dbReference>
<dbReference type="InterPro" id="IPR036390">
    <property type="entry name" value="WH_DNA-bd_sf"/>
</dbReference>
<proteinExistence type="predicted"/>
<keyword evidence="2" id="KW-0238">DNA-binding</keyword>
<evidence type="ECO:0000256" key="1">
    <source>
        <dbReference type="ARBA" id="ARBA00023015"/>
    </source>
</evidence>
<sequence>MTTKTYGQYCGVARALELVGERWALLIIRDLLVGPKRYTDLRAGLPKIPTNVLATRLKELERAGIVVRRIQPRPSGAIVYELTEYGADLDEVVLAMGRWGARSLGELRPDEIITPDILVMALRSTFQPGNRKAKYELRFGEIVVHAVVDGDSLEVAPGPLPKADLVVEAFAPLSPLLSGELDAKQALANGIVRTDGSIAALTRFATHFHIAPHPAPER</sequence>
<feature type="domain" description="HTH hxlR-type" evidence="4">
    <location>
        <begin position="10"/>
        <end position="108"/>
    </location>
</feature>
<gene>
    <name evidence="5" type="ORF">F1D05_23110</name>
</gene>
<dbReference type="PROSITE" id="PS51118">
    <property type="entry name" value="HTH_HXLR"/>
    <property type="match status" value="1"/>
</dbReference>
<evidence type="ECO:0000259" key="4">
    <source>
        <dbReference type="PROSITE" id="PS51118"/>
    </source>
</evidence>
<dbReference type="SUPFAM" id="SSF46785">
    <property type="entry name" value="Winged helix' DNA-binding domain"/>
    <property type="match status" value="1"/>
</dbReference>
<keyword evidence="3" id="KW-0804">Transcription</keyword>
<dbReference type="AlphaFoldDB" id="A0A7G6X209"/>
<reference evidence="6" key="1">
    <citation type="submission" date="2019-09" db="EMBL/GenBank/DDBJ databases">
        <title>Antimicrobial potential of Antarctic Bacteria.</title>
        <authorList>
            <person name="Benaud N."/>
            <person name="Edwards R.J."/>
            <person name="Ferrari B.C."/>
        </authorList>
    </citation>
    <scope>NUCLEOTIDE SEQUENCE [LARGE SCALE GENOMIC DNA]</scope>
    <source>
        <strain evidence="6">SPB151</strain>
    </source>
</reference>
<dbReference type="InterPro" id="IPR036388">
    <property type="entry name" value="WH-like_DNA-bd_sf"/>
</dbReference>
<dbReference type="KEGG" id="kqi:F1D05_23110"/>
<evidence type="ECO:0000313" key="5">
    <source>
        <dbReference type="EMBL" id="QNE20274.1"/>
    </source>
</evidence>
<dbReference type="Pfam" id="PF01638">
    <property type="entry name" value="HxlR"/>
    <property type="match status" value="1"/>
</dbReference>